<dbReference type="Gene3D" id="3.30.420.10">
    <property type="entry name" value="Ribonuclease H-like superfamily/Ribonuclease H"/>
    <property type="match status" value="1"/>
</dbReference>
<name>A0A8T3A298_DENNO</name>
<gene>
    <name evidence="2" type="ORF">KFK09_028352</name>
</gene>
<dbReference type="PANTHER" id="PTHR47723:SF19">
    <property type="entry name" value="POLYNUCLEOTIDYL TRANSFERASE, RIBONUCLEASE H-LIKE SUPERFAMILY PROTEIN"/>
    <property type="match status" value="1"/>
</dbReference>
<dbReference type="AlphaFoldDB" id="A0A8T3A298"/>
<sequence>MEVVREQDVCFVRLLETKMSHIGRKEIDYLIGNNWDFVHVPAVGLSGGMLVLWDKRIVSFVVRNTSSQVILGDLLIPTMGMWKIATVYGSRCCNEREELWRQLEEDLKDPIPAIIGGDFNCILSKEEKRGGKRFLFSKGPREMKQFMLNSNFHDRISTAMTRHLARVASDHSPIAIKLDGKIKVKRNNIKFEDTWRSYPAARSIVFHSWKKNDFGDHSEILQRKNCRTMKALFFWSRSKCKNLKTLKDDLKKEIIELQNKEVDGSGWTNEDLILLRSKVHELSVTLNQLATWWNQRAKARWQEEGDNNWKIFHNFASARRNGNRVVQIRDVNNIVHVEEEEIEKRLSQRVVDELCLEFTVAELQTSVFQQGNNKAPGMDGATGYTIKKTVTRFLGYKTVKEMNYLGIKFSLRRLKMADFQDLLSNAMEKLNAWGKKTLSLGVIKHKYGEELRRGSQKKCTSNAWKILSDGGRQLQNITRWAVGNGNNINVLNDVWVLDMSINKWPTLVDCVALEGMYIVTGMEDRRELLWMMSGKSISAMSFEYTLKCNYNFEYEDYFTWLFKLKLNKEVEIFWWRLGKSAIPTYVFLHYRRLGLDKNYIQGWGIGIPVFQNINSCLEELRRLSNRQPGIVRIYCIVVYLSWRNRNCVKHGKSALPSSVTASNALALASIKSSPYLSNRGTNLLWESHESWCPPSKDWIKINVDASLFRSHCAGVGGIFRDHKGRFILAFGEKRIHWDINKLEMEAVLSVKYYIRSLILEYKGVIFESDNLNVIRSIQTLFKKNNQIVDRRPLEEILFFNDFHKVAFNHVH</sequence>
<dbReference type="InterPro" id="IPR044730">
    <property type="entry name" value="RNase_H-like_dom_plant"/>
</dbReference>
<dbReference type="Gene3D" id="3.60.10.10">
    <property type="entry name" value="Endonuclease/exonuclease/phosphatase"/>
    <property type="match status" value="1"/>
</dbReference>
<dbReference type="Pfam" id="PF13456">
    <property type="entry name" value="RVT_3"/>
    <property type="match status" value="1"/>
</dbReference>
<accession>A0A8T3A298</accession>
<proteinExistence type="predicted"/>
<comment type="caution">
    <text evidence="2">The sequence shown here is derived from an EMBL/GenBank/DDBJ whole genome shotgun (WGS) entry which is preliminary data.</text>
</comment>
<keyword evidence="3" id="KW-1185">Reference proteome</keyword>
<feature type="domain" description="RNase H type-1" evidence="1">
    <location>
        <begin position="702"/>
        <end position="810"/>
    </location>
</feature>
<evidence type="ECO:0000313" key="3">
    <source>
        <dbReference type="Proteomes" id="UP000829196"/>
    </source>
</evidence>
<dbReference type="OrthoDB" id="685803at2759"/>
<dbReference type="SUPFAM" id="SSF56219">
    <property type="entry name" value="DNase I-like"/>
    <property type="match status" value="1"/>
</dbReference>
<reference evidence="2" key="1">
    <citation type="journal article" date="2022" name="Front. Genet.">
        <title>Chromosome-Scale Assembly of the Dendrobium nobile Genome Provides Insights Into the Molecular Mechanism of the Biosynthesis of the Medicinal Active Ingredient of Dendrobium.</title>
        <authorList>
            <person name="Xu Q."/>
            <person name="Niu S.-C."/>
            <person name="Li K.-L."/>
            <person name="Zheng P.-J."/>
            <person name="Zhang X.-J."/>
            <person name="Jia Y."/>
            <person name="Liu Y."/>
            <person name="Niu Y.-X."/>
            <person name="Yu L.-H."/>
            <person name="Chen D.-F."/>
            <person name="Zhang G.-Q."/>
        </authorList>
    </citation>
    <scope>NUCLEOTIDE SEQUENCE</scope>
    <source>
        <tissue evidence="2">Leaf</tissue>
    </source>
</reference>
<dbReference type="Proteomes" id="UP000829196">
    <property type="component" value="Unassembled WGS sequence"/>
</dbReference>
<dbReference type="GO" id="GO:0004523">
    <property type="term" value="F:RNA-DNA hybrid ribonuclease activity"/>
    <property type="evidence" value="ECO:0007669"/>
    <property type="project" value="InterPro"/>
</dbReference>
<organism evidence="2 3">
    <name type="scientific">Dendrobium nobile</name>
    <name type="common">Orchid</name>
    <dbReference type="NCBI Taxonomy" id="94219"/>
    <lineage>
        <taxon>Eukaryota</taxon>
        <taxon>Viridiplantae</taxon>
        <taxon>Streptophyta</taxon>
        <taxon>Embryophyta</taxon>
        <taxon>Tracheophyta</taxon>
        <taxon>Spermatophyta</taxon>
        <taxon>Magnoliopsida</taxon>
        <taxon>Liliopsida</taxon>
        <taxon>Asparagales</taxon>
        <taxon>Orchidaceae</taxon>
        <taxon>Epidendroideae</taxon>
        <taxon>Malaxideae</taxon>
        <taxon>Dendrobiinae</taxon>
        <taxon>Dendrobium</taxon>
    </lineage>
</organism>
<dbReference type="InterPro" id="IPR002156">
    <property type="entry name" value="RNaseH_domain"/>
</dbReference>
<dbReference type="InterPro" id="IPR012337">
    <property type="entry name" value="RNaseH-like_sf"/>
</dbReference>
<evidence type="ECO:0000259" key="1">
    <source>
        <dbReference type="Pfam" id="PF13456"/>
    </source>
</evidence>
<dbReference type="InterPro" id="IPR036691">
    <property type="entry name" value="Endo/exonu/phosph_ase_sf"/>
</dbReference>
<dbReference type="PANTHER" id="PTHR47723">
    <property type="entry name" value="OS05G0353850 PROTEIN"/>
    <property type="match status" value="1"/>
</dbReference>
<dbReference type="SUPFAM" id="SSF53098">
    <property type="entry name" value="Ribonuclease H-like"/>
    <property type="match status" value="1"/>
</dbReference>
<dbReference type="EMBL" id="JAGYWB010000019">
    <property type="protein sequence ID" value="KAI0488518.1"/>
    <property type="molecule type" value="Genomic_DNA"/>
</dbReference>
<dbReference type="GO" id="GO:0003676">
    <property type="term" value="F:nucleic acid binding"/>
    <property type="evidence" value="ECO:0007669"/>
    <property type="project" value="InterPro"/>
</dbReference>
<dbReference type="InterPro" id="IPR036397">
    <property type="entry name" value="RNaseH_sf"/>
</dbReference>
<protein>
    <recommendedName>
        <fullName evidence="1">RNase H type-1 domain-containing protein</fullName>
    </recommendedName>
</protein>
<evidence type="ECO:0000313" key="2">
    <source>
        <dbReference type="EMBL" id="KAI0488518.1"/>
    </source>
</evidence>
<dbReference type="CDD" id="cd06222">
    <property type="entry name" value="RNase_H_like"/>
    <property type="match status" value="1"/>
</dbReference>
<dbReference type="InterPro" id="IPR053151">
    <property type="entry name" value="RNase_H-like"/>
</dbReference>